<protein>
    <submittedName>
        <fullName evidence="2">Uncharacterized protein</fullName>
    </submittedName>
</protein>
<gene>
    <name evidence="2" type="ORF">EYF80_008608</name>
</gene>
<reference evidence="2 3" key="1">
    <citation type="submission" date="2019-03" db="EMBL/GenBank/DDBJ databases">
        <title>First draft genome of Liparis tanakae, snailfish: a comprehensive survey of snailfish specific genes.</title>
        <authorList>
            <person name="Kim W."/>
            <person name="Song I."/>
            <person name="Jeong J.-H."/>
            <person name="Kim D."/>
            <person name="Kim S."/>
            <person name="Ryu S."/>
            <person name="Song J.Y."/>
            <person name="Lee S.K."/>
        </authorList>
    </citation>
    <scope>NUCLEOTIDE SEQUENCE [LARGE SCALE GENOMIC DNA]</scope>
    <source>
        <tissue evidence="2">Muscle</tissue>
    </source>
</reference>
<evidence type="ECO:0000256" key="1">
    <source>
        <dbReference type="SAM" id="MobiDB-lite"/>
    </source>
</evidence>
<dbReference type="Proteomes" id="UP000314294">
    <property type="component" value="Unassembled WGS sequence"/>
</dbReference>
<evidence type="ECO:0000313" key="2">
    <source>
        <dbReference type="EMBL" id="TNN80952.1"/>
    </source>
</evidence>
<comment type="caution">
    <text evidence="2">The sequence shown here is derived from an EMBL/GenBank/DDBJ whole genome shotgun (WGS) entry which is preliminary data.</text>
</comment>
<accession>A0A4Z2IUH3</accession>
<name>A0A4Z2IUH3_9TELE</name>
<feature type="region of interest" description="Disordered" evidence="1">
    <location>
        <begin position="45"/>
        <end position="66"/>
    </location>
</feature>
<keyword evidence="3" id="KW-1185">Reference proteome</keyword>
<dbReference type="AlphaFoldDB" id="A0A4Z2IUH3"/>
<organism evidence="2 3">
    <name type="scientific">Liparis tanakae</name>
    <name type="common">Tanaka's snailfish</name>
    <dbReference type="NCBI Taxonomy" id="230148"/>
    <lineage>
        <taxon>Eukaryota</taxon>
        <taxon>Metazoa</taxon>
        <taxon>Chordata</taxon>
        <taxon>Craniata</taxon>
        <taxon>Vertebrata</taxon>
        <taxon>Euteleostomi</taxon>
        <taxon>Actinopterygii</taxon>
        <taxon>Neopterygii</taxon>
        <taxon>Teleostei</taxon>
        <taxon>Neoteleostei</taxon>
        <taxon>Acanthomorphata</taxon>
        <taxon>Eupercaria</taxon>
        <taxon>Perciformes</taxon>
        <taxon>Cottioidei</taxon>
        <taxon>Cottales</taxon>
        <taxon>Liparidae</taxon>
        <taxon>Liparis</taxon>
    </lineage>
</organism>
<dbReference type="EMBL" id="SRLO01000049">
    <property type="protein sequence ID" value="TNN80952.1"/>
    <property type="molecule type" value="Genomic_DNA"/>
</dbReference>
<proteinExistence type="predicted"/>
<evidence type="ECO:0000313" key="3">
    <source>
        <dbReference type="Proteomes" id="UP000314294"/>
    </source>
</evidence>
<sequence length="66" mass="7440">MEMDVEMSMTLWTRGFCCSSGSDMNSSTLREPELSRSSFLKRFPRRLISSASTGGGRGGEREEERE</sequence>